<reference evidence="2" key="1">
    <citation type="journal article" date="2022" name="bioRxiv">
        <title>Sequencing and chromosome-scale assembly of the giantPleurodeles waltlgenome.</title>
        <authorList>
            <person name="Brown T."/>
            <person name="Elewa A."/>
            <person name="Iarovenko S."/>
            <person name="Subramanian E."/>
            <person name="Araus A.J."/>
            <person name="Petzold A."/>
            <person name="Susuki M."/>
            <person name="Suzuki K.-i.T."/>
            <person name="Hayashi T."/>
            <person name="Toyoda A."/>
            <person name="Oliveira C."/>
            <person name="Osipova E."/>
            <person name="Leigh N.D."/>
            <person name="Simon A."/>
            <person name="Yun M.H."/>
        </authorList>
    </citation>
    <scope>NUCLEOTIDE SEQUENCE</scope>
    <source>
        <strain evidence="2">20211129_DDA</strain>
        <tissue evidence="2">Liver</tissue>
    </source>
</reference>
<proteinExistence type="predicted"/>
<comment type="caution">
    <text evidence="2">The sequence shown here is derived from an EMBL/GenBank/DDBJ whole genome shotgun (WGS) entry which is preliminary data.</text>
</comment>
<name>A0AAV7M6Z9_PLEWA</name>
<dbReference type="EMBL" id="JANPWB010000014">
    <property type="protein sequence ID" value="KAJ1099586.1"/>
    <property type="molecule type" value="Genomic_DNA"/>
</dbReference>
<protein>
    <submittedName>
        <fullName evidence="2">Uncharacterized protein</fullName>
    </submittedName>
</protein>
<evidence type="ECO:0000313" key="2">
    <source>
        <dbReference type="EMBL" id="KAJ1099586.1"/>
    </source>
</evidence>
<dbReference type="Proteomes" id="UP001066276">
    <property type="component" value="Chromosome 10"/>
</dbReference>
<dbReference type="AlphaFoldDB" id="A0AAV7M6Z9"/>
<sequence>MGVSRGGLDAGSGAVGVEHLEFFYGVAVSGGVGGVRGRGTGAGFGLGTVGLTSGVPLRTAAIRKGRWEGEAAGRQGAVGKWGREGAGSRGSSGGNGRVGRAKNQLKKGTKDDKGKKRRGESQNQA</sequence>
<keyword evidence="3" id="KW-1185">Reference proteome</keyword>
<evidence type="ECO:0000313" key="3">
    <source>
        <dbReference type="Proteomes" id="UP001066276"/>
    </source>
</evidence>
<feature type="compositionally biased region" description="Gly residues" evidence="1">
    <location>
        <begin position="84"/>
        <end position="97"/>
    </location>
</feature>
<feature type="region of interest" description="Disordered" evidence="1">
    <location>
        <begin position="65"/>
        <end position="125"/>
    </location>
</feature>
<organism evidence="2 3">
    <name type="scientific">Pleurodeles waltl</name>
    <name type="common">Iberian ribbed newt</name>
    <dbReference type="NCBI Taxonomy" id="8319"/>
    <lineage>
        <taxon>Eukaryota</taxon>
        <taxon>Metazoa</taxon>
        <taxon>Chordata</taxon>
        <taxon>Craniata</taxon>
        <taxon>Vertebrata</taxon>
        <taxon>Euteleostomi</taxon>
        <taxon>Amphibia</taxon>
        <taxon>Batrachia</taxon>
        <taxon>Caudata</taxon>
        <taxon>Salamandroidea</taxon>
        <taxon>Salamandridae</taxon>
        <taxon>Pleurodelinae</taxon>
        <taxon>Pleurodeles</taxon>
    </lineage>
</organism>
<gene>
    <name evidence="2" type="ORF">NDU88_004685</name>
</gene>
<evidence type="ECO:0000256" key="1">
    <source>
        <dbReference type="SAM" id="MobiDB-lite"/>
    </source>
</evidence>
<accession>A0AAV7M6Z9</accession>